<name>A0A3P1B899_9FLAO</name>
<accession>A0A3P1B899</accession>
<reference evidence="1 2" key="1">
    <citation type="submission" date="2018-11" db="EMBL/GenBank/DDBJ databases">
        <title>Flavobacterium sp. nov., YIM 102796 draft genome.</title>
        <authorList>
            <person name="Li G."/>
            <person name="Jiang Y."/>
        </authorList>
    </citation>
    <scope>NUCLEOTIDE SEQUENCE [LARGE SCALE GENOMIC DNA]</scope>
    <source>
        <strain evidence="1 2">YIM 102796</strain>
    </source>
</reference>
<protein>
    <submittedName>
        <fullName evidence="1">Uncharacterized protein</fullName>
    </submittedName>
</protein>
<dbReference type="AlphaFoldDB" id="A0A3P1B899"/>
<evidence type="ECO:0000313" key="1">
    <source>
        <dbReference type="EMBL" id="RRA96972.1"/>
    </source>
</evidence>
<gene>
    <name evidence="1" type="ORF">EG242_00150</name>
</gene>
<dbReference type="OrthoDB" id="120856at2"/>
<dbReference type="EMBL" id="RQTJ01000001">
    <property type="protein sequence ID" value="RRA96972.1"/>
    <property type="molecule type" value="Genomic_DNA"/>
</dbReference>
<comment type="caution">
    <text evidence="1">The sequence shown here is derived from an EMBL/GenBank/DDBJ whole genome shotgun (WGS) entry which is preliminary data.</text>
</comment>
<dbReference type="RefSeq" id="WP_124897907.1">
    <property type="nucleotide sequence ID" value="NZ_RQTJ01000001.1"/>
</dbReference>
<proteinExistence type="predicted"/>
<organism evidence="1 2">
    <name type="scientific">Paenimyroides viscosum</name>
    <dbReference type="NCBI Taxonomy" id="2488729"/>
    <lineage>
        <taxon>Bacteria</taxon>
        <taxon>Pseudomonadati</taxon>
        <taxon>Bacteroidota</taxon>
        <taxon>Flavobacteriia</taxon>
        <taxon>Flavobacteriales</taxon>
        <taxon>Flavobacteriaceae</taxon>
        <taxon>Paenimyroides</taxon>
    </lineage>
</organism>
<dbReference type="Proteomes" id="UP000268372">
    <property type="component" value="Unassembled WGS sequence"/>
</dbReference>
<evidence type="ECO:0000313" key="2">
    <source>
        <dbReference type="Proteomes" id="UP000268372"/>
    </source>
</evidence>
<sequence>MMKILVLGCLLLTINSYSQTSEEIKFLEQAEAAMNDDVYTDFLDEVIKFRLSEDSLYEIYYTNSFTEKINSVENSRETCSLSDFEFEKWAEQNLNKTKFSSVKEAVDLFINLKKYTRLNESKNNEINLKLQDYKEKYGLLLHNEFTNGLARAEMNAYNKLFQSTNNLTSI</sequence>
<keyword evidence="2" id="KW-1185">Reference proteome</keyword>